<reference evidence="3 4" key="1">
    <citation type="journal article" date="2019" name="Int. J. Syst. Evol. Microbiol.">
        <title>The Global Catalogue of Microorganisms (GCM) 10K type strain sequencing project: providing services to taxonomists for standard genome sequencing and annotation.</title>
        <authorList>
            <consortium name="The Broad Institute Genomics Platform"/>
            <consortium name="The Broad Institute Genome Sequencing Center for Infectious Disease"/>
            <person name="Wu L."/>
            <person name="Ma J."/>
        </authorList>
    </citation>
    <scope>NUCLEOTIDE SEQUENCE [LARGE SCALE GENOMIC DNA]</scope>
    <source>
        <strain evidence="3 4">JCM 15976</strain>
    </source>
</reference>
<accession>A0ABN1JED2</accession>
<dbReference type="InterPro" id="IPR002201">
    <property type="entry name" value="Glyco_trans_9"/>
</dbReference>
<dbReference type="EMBL" id="BAAAGF010000001">
    <property type="protein sequence ID" value="GAA0737354.1"/>
    <property type="molecule type" value="Genomic_DNA"/>
</dbReference>
<dbReference type="InterPro" id="IPR051199">
    <property type="entry name" value="LPS_LOS_Heptosyltrfase"/>
</dbReference>
<dbReference type="Gene3D" id="3.40.50.2000">
    <property type="entry name" value="Glycogen Phosphorylase B"/>
    <property type="match status" value="2"/>
</dbReference>
<keyword evidence="4" id="KW-1185">Reference proteome</keyword>
<evidence type="ECO:0000313" key="3">
    <source>
        <dbReference type="EMBL" id="GAA0737354.1"/>
    </source>
</evidence>
<gene>
    <name evidence="3" type="ORF">GCM10009431_04150</name>
</gene>
<comment type="caution">
    <text evidence="3">The sequence shown here is derived from an EMBL/GenBank/DDBJ whole genome shotgun (WGS) entry which is preliminary data.</text>
</comment>
<name>A0ABN1JED2_9FLAO</name>
<dbReference type="CDD" id="cd03789">
    <property type="entry name" value="GT9_LPS_heptosyltransferase"/>
    <property type="match status" value="1"/>
</dbReference>
<dbReference type="RefSeq" id="WP_343795388.1">
    <property type="nucleotide sequence ID" value="NZ_BAAAGF010000001.1"/>
</dbReference>
<dbReference type="Proteomes" id="UP001500736">
    <property type="component" value="Unassembled WGS sequence"/>
</dbReference>
<dbReference type="PANTHER" id="PTHR30160">
    <property type="entry name" value="TETRAACYLDISACCHARIDE 4'-KINASE-RELATED"/>
    <property type="match status" value="1"/>
</dbReference>
<proteinExistence type="predicted"/>
<evidence type="ECO:0000256" key="1">
    <source>
        <dbReference type="ARBA" id="ARBA00022676"/>
    </source>
</evidence>
<dbReference type="Pfam" id="PF01075">
    <property type="entry name" value="Glyco_transf_9"/>
    <property type="match status" value="1"/>
</dbReference>
<protein>
    <submittedName>
        <fullName evidence="3">Glycosyltransferase family 9 protein</fullName>
    </submittedName>
</protein>
<dbReference type="PANTHER" id="PTHR30160:SF22">
    <property type="entry name" value="LIPOPOLYSACCHARIDE CORE BIOSYNTHESIS PROTEIN"/>
    <property type="match status" value="1"/>
</dbReference>
<keyword evidence="2" id="KW-0808">Transferase</keyword>
<dbReference type="SUPFAM" id="SSF53756">
    <property type="entry name" value="UDP-Glycosyltransferase/glycogen phosphorylase"/>
    <property type="match status" value="1"/>
</dbReference>
<evidence type="ECO:0000256" key="2">
    <source>
        <dbReference type="ARBA" id="ARBA00022679"/>
    </source>
</evidence>
<organism evidence="3 4">
    <name type="scientific">Gaetbulibacter jejuensis</name>
    <dbReference type="NCBI Taxonomy" id="584607"/>
    <lineage>
        <taxon>Bacteria</taxon>
        <taxon>Pseudomonadati</taxon>
        <taxon>Bacteroidota</taxon>
        <taxon>Flavobacteriia</taxon>
        <taxon>Flavobacteriales</taxon>
        <taxon>Flavobacteriaceae</taxon>
        <taxon>Gaetbulibacter</taxon>
    </lineage>
</organism>
<sequence length="341" mass="38152">MQDAPKHILVIRLSAMGDVAMTVNVLRAFTQQYPDVKLTVLTRAFFKPFFRDLKNVSVFYADVKHKHKGILGLYKLSKELKALKIDAVADLHNVLRSSVLKTFLFGIKTVQIDKGRAEKKALVSGQEFKQLKTTHQRYADVFKTLGFPIDLSNPNFPEKKPLSKKVIETIGNAQKKRIGIAPFAAHESKMYPLDLMQEVIEQLAEKYTVLLFGGGKKEIQTLTYFESQEKGIINLAGKLTLDEELDVVSNLDVMLSMDSGNAHIAAMLGVKTMTIWGVTHPYAGFTPFNQPEDFCLLADRTQYPKIPTSVYGNKFPEDYKNAAGSIPVKTVVEKIQSVIPA</sequence>
<evidence type="ECO:0000313" key="4">
    <source>
        <dbReference type="Proteomes" id="UP001500736"/>
    </source>
</evidence>
<keyword evidence="1" id="KW-0328">Glycosyltransferase</keyword>